<dbReference type="AlphaFoldDB" id="A0A6J7JGF7"/>
<comment type="similarity">
    <text evidence="1">Belongs to the short-chain dehydrogenases/reductases (SDR) family.</text>
</comment>
<evidence type="ECO:0000256" key="2">
    <source>
        <dbReference type="ARBA" id="ARBA00023002"/>
    </source>
</evidence>
<dbReference type="PANTHER" id="PTHR48107">
    <property type="entry name" value="NADPH-DEPENDENT ALDEHYDE REDUCTASE-LIKE PROTEIN, CHLOROPLASTIC-RELATED"/>
    <property type="match status" value="1"/>
</dbReference>
<sequence length="303" mass="32471">MSNDDQSRQDPTRAHPQPDTEGEELPRPGDEDSVTREMDEKPDHGEESYVGHDRLLDQVAVITGGDSGIGRAVALAFAREGADLVIAYLEGEDDDARETARLVEDAGRRAVLVPTDLVREEACQALVDRTVDEFGRIDVLVNNAAYQMAQPGGIADISTEQLDRVMRTNVYAMFWLCRMALPHMRAGSSIINTSSIQSSQPSPALLDYASTKAAIVNFTRGLARSVAEDGIRVNSVAPGPIWTPLIPATMPDDKVASFGEDTPLGRAGQPAEVATAFVFLASAESSYITGEVIAVTGGNPVTM</sequence>
<proteinExistence type="inferred from homology"/>
<dbReference type="PRINTS" id="PR00081">
    <property type="entry name" value="GDHRDH"/>
</dbReference>
<dbReference type="InterPro" id="IPR020904">
    <property type="entry name" value="Sc_DH/Rdtase_CS"/>
</dbReference>
<evidence type="ECO:0000256" key="3">
    <source>
        <dbReference type="SAM" id="MobiDB-lite"/>
    </source>
</evidence>
<dbReference type="GO" id="GO:0016614">
    <property type="term" value="F:oxidoreductase activity, acting on CH-OH group of donors"/>
    <property type="evidence" value="ECO:0007669"/>
    <property type="project" value="UniProtKB-ARBA"/>
</dbReference>
<dbReference type="FunFam" id="3.40.50.720:FF:000084">
    <property type="entry name" value="Short-chain dehydrogenase reductase"/>
    <property type="match status" value="1"/>
</dbReference>
<name>A0A6J7JGF7_9ZZZZ</name>
<dbReference type="PANTHER" id="PTHR48107:SF16">
    <property type="entry name" value="NADPH-DEPENDENT ALDEHYDE REDUCTASE 1, CHLOROPLASTIC"/>
    <property type="match status" value="1"/>
</dbReference>
<accession>A0A6J7JGF7</accession>
<organism evidence="5">
    <name type="scientific">freshwater metagenome</name>
    <dbReference type="NCBI Taxonomy" id="449393"/>
    <lineage>
        <taxon>unclassified sequences</taxon>
        <taxon>metagenomes</taxon>
        <taxon>ecological metagenomes</taxon>
    </lineage>
</organism>
<evidence type="ECO:0000259" key="4">
    <source>
        <dbReference type="SMART" id="SM00822"/>
    </source>
</evidence>
<evidence type="ECO:0000313" key="5">
    <source>
        <dbReference type="EMBL" id="CAB4941694.1"/>
    </source>
</evidence>
<dbReference type="InterPro" id="IPR002347">
    <property type="entry name" value="SDR_fam"/>
</dbReference>
<dbReference type="NCBIfam" id="NF005559">
    <property type="entry name" value="PRK07231.1"/>
    <property type="match status" value="1"/>
</dbReference>
<dbReference type="InterPro" id="IPR036291">
    <property type="entry name" value="NAD(P)-bd_dom_sf"/>
</dbReference>
<keyword evidence="2" id="KW-0560">Oxidoreductase</keyword>
<dbReference type="EMBL" id="CAFBMW010000014">
    <property type="protein sequence ID" value="CAB4941694.1"/>
    <property type="molecule type" value="Genomic_DNA"/>
</dbReference>
<feature type="domain" description="Ketoreductase" evidence="4">
    <location>
        <begin position="58"/>
        <end position="245"/>
    </location>
</feature>
<dbReference type="SUPFAM" id="SSF51735">
    <property type="entry name" value="NAD(P)-binding Rossmann-fold domains"/>
    <property type="match status" value="1"/>
</dbReference>
<dbReference type="InterPro" id="IPR057326">
    <property type="entry name" value="KR_dom"/>
</dbReference>
<feature type="region of interest" description="Disordered" evidence="3">
    <location>
        <begin position="1"/>
        <end position="51"/>
    </location>
</feature>
<dbReference type="Pfam" id="PF13561">
    <property type="entry name" value="adh_short_C2"/>
    <property type="match status" value="1"/>
</dbReference>
<gene>
    <name evidence="5" type="ORF">UFOPK3662_01937</name>
</gene>
<dbReference type="Gene3D" id="3.40.50.720">
    <property type="entry name" value="NAD(P)-binding Rossmann-like Domain"/>
    <property type="match status" value="1"/>
</dbReference>
<protein>
    <submittedName>
        <fullName evidence="5">Unannotated protein</fullName>
    </submittedName>
</protein>
<dbReference type="SMART" id="SM00822">
    <property type="entry name" value="PKS_KR"/>
    <property type="match status" value="1"/>
</dbReference>
<reference evidence="5" key="1">
    <citation type="submission" date="2020-05" db="EMBL/GenBank/DDBJ databases">
        <authorList>
            <person name="Chiriac C."/>
            <person name="Salcher M."/>
            <person name="Ghai R."/>
            <person name="Kavagutti S V."/>
        </authorList>
    </citation>
    <scope>NUCLEOTIDE SEQUENCE</scope>
</reference>
<evidence type="ECO:0000256" key="1">
    <source>
        <dbReference type="ARBA" id="ARBA00006484"/>
    </source>
</evidence>
<dbReference type="PRINTS" id="PR00080">
    <property type="entry name" value="SDRFAMILY"/>
</dbReference>
<dbReference type="PROSITE" id="PS00061">
    <property type="entry name" value="ADH_SHORT"/>
    <property type="match status" value="1"/>
</dbReference>